<sequence>MGKIIGIDLGTTNSCVAVLDGDQPKVIENAEGERTTPSIIAYAQDGETLVGQPAKRQAVTNPENTLFAIKRLIGRRFEDEEVQRDIDIMPYKIVKADNGDAWVEAKNEKMAPPQISAEILKKMKKTAEDYLGEKVTGAVITVPAYFNDAQRQATKDAGRIAGLEVKRIINEPTAAALAYGLDKKGGDRTIAVYDLGGGTFDISIIEIDEVEGEKTFEVLATNGDTHLGGEDFDTRLINYLVEEFKKEQGFDLKNDPLAMQRLKEAAEKAKIELSSAQATDVNLPYITADASGPKHMNIKVTRAKLESLVEDLVERSLEPLKIALADADLNANEITDVILVGGQTRMPMVQTKVSEFFGKEPRKDVNPDEAVAMGAAVQAGVLSGDVKDVLLLDVTPLSLGIETMGGVMTKLIEKNTTIPTKANQVFSTAEDNQSAVTIHVLQGERKRAGDNKSLGQFNLEGIQPAPRGMAQIEVTFDLDADGILHVSAKDKNTGKEQKITIQASGGLNDDEIQKMVNDAEANAEADKKFEELVAVKNQADQMIHGTRKQVEEAGENLPADVKTNIEKAISELEVSVKSDNKEEIEAQISKLVEASQKLMEMAQQNAQNAQQAGASANASEDNTAKDDNVVDAEFEEVKEDETKK</sequence>
<dbReference type="CDD" id="cd10234">
    <property type="entry name" value="ASKHA_NBD_HSP70_DnaK-like"/>
    <property type="match status" value="1"/>
</dbReference>
<dbReference type="InterPro" id="IPR013126">
    <property type="entry name" value="Hsp_70_fam"/>
</dbReference>
<evidence type="ECO:0000256" key="2">
    <source>
        <dbReference type="ARBA" id="ARBA00014415"/>
    </source>
</evidence>
<evidence type="ECO:0000256" key="1">
    <source>
        <dbReference type="ARBA" id="ARBA00007381"/>
    </source>
</evidence>
<dbReference type="Gene3D" id="2.60.34.10">
    <property type="entry name" value="Substrate Binding Domain Of DNAk, Chain A, domain 1"/>
    <property type="match status" value="1"/>
</dbReference>
<dbReference type="InterPro" id="IPR018181">
    <property type="entry name" value="Heat_shock_70_CS"/>
</dbReference>
<evidence type="ECO:0000256" key="10">
    <source>
        <dbReference type="SAM" id="MobiDB-lite"/>
    </source>
</evidence>
<dbReference type="NCBIfam" id="NF001413">
    <property type="entry name" value="PRK00290.1"/>
    <property type="match status" value="1"/>
</dbReference>
<protein>
    <recommendedName>
        <fullName evidence="2 8">Chaperone protein DnaK</fullName>
    </recommendedName>
    <alternativeName>
        <fullName evidence="8">HSP70</fullName>
    </alternativeName>
    <alternativeName>
        <fullName evidence="8">Heat shock 70 kDa protein</fullName>
    </alternativeName>
    <alternativeName>
        <fullName evidence="8">Heat shock protein 70</fullName>
    </alternativeName>
</protein>
<keyword evidence="6 8" id="KW-0346">Stress response</keyword>
<evidence type="ECO:0000313" key="12">
    <source>
        <dbReference type="Proteomes" id="UP000242175"/>
    </source>
</evidence>
<dbReference type="NCBIfam" id="TIGR02350">
    <property type="entry name" value="prok_dnaK"/>
    <property type="match status" value="1"/>
</dbReference>
<dbReference type="PROSITE" id="PS00329">
    <property type="entry name" value="HSP70_2"/>
    <property type="match status" value="1"/>
</dbReference>
<keyword evidence="3 8" id="KW-0597">Phosphoprotein</keyword>
<dbReference type="InterPro" id="IPR043129">
    <property type="entry name" value="ATPase_NBD"/>
</dbReference>
<accession>A0A220VDJ5</accession>
<keyword evidence="5 8" id="KW-0067">ATP-binding</keyword>
<evidence type="ECO:0000256" key="4">
    <source>
        <dbReference type="ARBA" id="ARBA00022741"/>
    </source>
</evidence>
<dbReference type="Pfam" id="PF00012">
    <property type="entry name" value="HSP70"/>
    <property type="match status" value="1"/>
</dbReference>
<name>A0A220VDJ5_9GAMM</name>
<proteinExistence type="evidence at transcript level"/>
<dbReference type="PRINTS" id="PR00301">
    <property type="entry name" value="HEATSHOCK70"/>
</dbReference>
<comment type="function">
    <text evidence="8">Acts as a chaperone.</text>
</comment>
<dbReference type="HAMAP" id="MF_00332">
    <property type="entry name" value="DnaK"/>
    <property type="match status" value="1"/>
</dbReference>
<evidence type="ECO:0000256" key="7">
    <source>
        <dbReference type="ARBA" id="ARBA00023186"/>
    </source>
</evidence>
<dbReference type="Gene3D" id="1.20.1270.10">
    <property type="match status" value="1"/>
</dbReference>
<evidence type="ECO:0000313" key="11">
    <source>
        <dbReference type="EMBL" id="ASK78419.1"/>
    </source>
</evidence>
<keyword evidence="12" id="KW-1185">Reference proteome</keyword>
<dbReference type="GO" id="GO:0005524">
    <property type="term" value="F:ATP binding"/>
    <property type="evidence" value="ECO:0007669"/>
    <property type="project" value="UniProtKB-UniRule"/>
</dbReference>
<dbReference type="SUPFAM" id="SSF53067">
    <property type="entry name" value="Actin-like ATPase domain"/>
    <property type="match status" value="2"/>
</dbReference>
<dbReference type="GO" id="GO:0140662">
    <property type="term" value="F:ATP-dependent protein folding chaperone"/>
    <property type="evidence" value="ECO:0007669"/>
    <property type="project" value="InterPro"/>
</dbReference>
<dbReference type="GO" id="GO:0051082">
    <property type="term" value="F:unfolded protein binding"/>
    <property type="evidence" value="ECO:0007669"/>
    <property type="project" value="InterPro"/>
</dbReference>
<comment type="similarity">
    <text evidence="1 8 9">Belongs to the heat shock protein 70 family.</text>
</comment>
<evidence type="ECO:0000256" key="5">
    <source>
        <dbReference type="ARBA" id="ARBA00022840"/>
    </source>
</evidence>
<feature type="compositionally biased region" description="Acidic residues" evidence="10">
    <location>
        <begin position="629"/>
        <end position="644"/>
    </location>
</feature>
<dbReference type="PROSITE" id="PS00297">
    <property type="entry name" value="HSP70_1"/>
    <property type="match status" value="1"/>
</dbReference>
<dbReference type="Gene3D" id="3.30.420.40">
    <property type="match status" value="2"/>
</dbReference>
<organism evidence="11 12">
    <name type="scientific">Paraphotobacterium marinum</name>
    <dbReference type="NCBI Taxonomy" id="1755811"/>
    <lineage>
        <taxon>Bacteria</taxon>
        <taxon>Pseudomonadati</taxon>
        <taxon>Pseudomonadota</taxon>
        <taxon>Gammaproteobacteria</taxon>
        <taxon>Vibrionales</taxon>
        <taxon>Vibrionaceae</taxon>
        <taxon>Paraphotobacterium</taxon>
    </lineage>
</organism>
<dbReference type="FunFam" id="3.30.420.40:FF:000004">
    <property type="entry name" value="Molecular chaperone DnaK"/>
    <property type="match status" value="1"/>
</dbReference>
<dbReference type="InterPro" id="IPR029047">
    <property type="entry name" value="HSP70_peptide-bd_sf"/>
</dbReference>
<dbReference type="OrthoDB" id="9766019at2"/>
<feature type="compositionally biased region" description="Low complexity" evidence="10">
    <location>
        <begin position="602"/>
        <end position="619"/>
    </location>
</feature>
<dbReference type="Proteomes" id="UP000242175">
    <property type="component" value="Chromosome large"/>
</dbReference>
<dbReference type="EMBL" id="CP022355">
    <property type="protein sequence ID" value="ASK78419.1"/>
    <property type="molecule type" value="Genomic_DNA"/>
</dbReference>
<keyword evidence="4 8" id="KW-0547">Nucleotide-binding</keyword>
<dbReference type="SUPFAM" id="SSF100920">
    <property type="entry name" value="Heat shock protein 70kD (HSP70), peptide-binding domain"/>
    <property type="match status" value="1"/>
</dbReference>
<gene>
    <name evidence="8" type="primary">dnaK</name>
    <name evidence="11" type="ORF">CF386_05065</name>
</gene>
<dbReference type="PROSITE" id="PS01036">
    <property type="entry name" value="HSP70_3"/>
    <property type="match status" value="1"/>
</dbReference>
<dbReference type="PANTHER" id="PTHR19375">
    <property type="entry name" value="HEAT SHOCK PROTEIN 70KDA"/>
    <property type="match status" value="1"/>
</dbReference>
<dbReference type="InterPro" id="IPR012725">
    <property type="entry name" value="Chaperone_DnaK"/>
</dbReference>
<dbReference type="FunFam" id="3.90.640.10:FF:000003">
    <property type="entry name" value="Molecular chaperone DnaK"/>
    <property type="match status" value="1"/>
</dbReference>
<keyword evidence="7 8" id="KW-0143">Chaperone</keyword>
<dbReference type="Gene3D" id="3.90.640.10">
    <property type="entry name" value="Actin, Chain A, domain 4"/>
    <property type="match status" value="1"/>
</dbReference>
<dbReference type="KEGG" id="pmai:CF386_05065"/>
<dbReference type="InterPro" id="IPR029048">
    <property type="entry name" value="HSP70_C_sf"/>
</dbReference>
<evidence type="ECO:0000256" key="6">
    <source>
        <dbReference type="ARBA" id="ARBA00023016"/>
    </source>
</evidence>
<dbReference type="RefSeq" id="WP_089073327.1">
    <property type="nucleotide sequence ID" value="NZ_CBCSAM010000001.1"/>
</dbReference>
<comment type="induction">
    <text evidence="8">By stress conditions e.g. heat shock.</text>
</comment>
<evidence type="ECO:0000256" key="9">
    <source>
        <dbReference type="RuleBase" id="RU003322"/>
    </source>
</evidence>
<feature type="region of interest" description="Disordered" evidence="10">
    <location>
        <begin position="602"/>
        <end position="644"/>
    </location>
</feature>
<dbReference type="FunFam" id="2.60.34.10:FF:000014">
    <property type="entry name" value="Chaperone protein DnaK HSP70"/>
    <property type="match status" value="1"/>
</dbReference>
<feature type="modified residue" description="Phosphothreonine; by autocatalysis" evidence="8">
    <location>
        <position position="199"/>
    </location>
</feature>
<evidence type="ECO:0000256" key="8">
    <source>
        <dbReference type="HAMAP-Rule" id="MF_00332"/>
    </source>
</evidence>
<dbReference type="AlphaFoldDB" id="A0A220VDJ5"/>
<evidence type="ECO:0000256" key="3">
    <source>
        <dbReference type="ARBA" id="ARBA00022553"/>
    </source>
</evidence>
<reference evidence="11 12" key="1">
    <citation type="journal article" date="2016" name="Int. J. Syst. Evol. Microbiol.">
        <title>Paraphotobacterium marinum gen. nov., sp. nov., a member of the family Vibrionaceae, isolated from surface seawater.</title>
        <authorList>
            <person name="Huang Z."/>
            <person name="Dong C."/>
            <person name="Shao Z."/>
        </authorList>
    </citation>
    <scope>NUCLEOTIDE SEQUENCE [LARGE SCALE GENOMIC DNA]</scope>
    <source>
        <strain evidence="11 12">NSCS20N07D</strain>
    </source>
</reference>
<dbReference type="NCBIfam" id="NF003520">
    <property type="entry name" value="PRK05183.1"/>
    <property type="match status" value="1"/>
</dbReference>
<dbReference type="FunFam" id="1.20.1270.10:FF:000001">
    <property type="entry name" value="Molecular chaperone DnaK"/>
    <property type="match status" value="1"/>
</dbReference>